<name>A0A9W8YLL4_9PEZI</name>
<feature type="region of interest" description="Disordered" evidence="1">
    <location>
        <begin position="255"/>
        <end position="320"/>
    </location>
</feature>
<gene>
    <name evidence="2" type="ORF">N0V93_009734</name>
</gene>
<feature type="compositionally biased region" description="Basic and acidic residues" evidence="1">
    <location>
        <begin position="295"/>
        <end position="306"/>
    </location>
</feature>
<evidence type="ECO:0000313" key="3">
    <source>
        <dbReference type="Proteomes" id="UP001140453"/>
    </source>
</evidence>
<sequence>MATPKWKPAGNEENMLPWLGPNNEYARPKPVPGSAEFLNDLIDSSGKCRHVAANMRSARSLNPTKIPRYLGFFTEAASEDASKIEYDTMRTSEVQELEPVFHQTQGPLRHPISRLDTDKICPDCFKEAVPEGFATWSLEYNNKTKRYGPMPPQIDAGQPITAERYLDDRPHFFASIASRPIFAQMAHDRRPFYVDTLHAPPWDPTINDDTEEGKQKMREQNIRINKANGPAYEGAAVVYRADGNFGYGQNSTAEHRVAHHRGSLRNPPPWPGNSSEPYTPPSKANRGFHRATPRPYREPPKPRDPQRPSMSEFLAGLPPGVRQELSDLTDNGDGRWPEPIPRRQLTLARVDSKEKLLTGRTHPSTPSEEEKSRWQLEAKKREVYAARSEAVTRDERLRKYNRIMIDNGYPEEYLQKPEATPQDDYDSMNNPFDPDPDRIPFRSITRPMDSMAEIAERHVAGRHFDRPFLLPHLNDIGDMKSIGFKYLKRRLGPEFQIMARAAHREVPNGKPVPAKTLDPVLTRQ</sequence>
<protein>
    <submittedName>
        <fullName evidence="2">Uncharacterized protein</fullName>
    </submittedName>
</protein>
<feature type="region of interest" description="Disordered" evidence="1">
    <location>
        <begin position="1"/>
        <end position="21"/>
    </location>
</feature>
<evidence type="ECO:0000313" key="2">
    <source>
        <dbReference type="EMBL" id="KAJ4386836.1"/>
    </source>
</evidence>
<keyword evidence="3" id="KW-1185">Reference proteome</keyword>
<accession>A0A9W8YLL4</accession>
<reference evidence="2" key="1">
    <citation type="submission" date="2022-10" db="EMBL/GenBank/DDBJ databases">
        <title>Tapping the CABI collections for fungal endophytes: first genome assemblies for Collariella, Neodidymelliopsis, Ascochyta clinopodiicola, Didymella pomorum, Didymosphaeria variabile, Neocosmospora piperis and Neocucurbitaria cava.</title>
        <authorList>
            <person name="Hill R."/>
        </authorList>
    </citation>
    <scope>NUCLEOTIDE SEQUENCE</scope>
    <source>
        <strain evidence="2">IMI 355082</strain>
    </source>
</reference>
<dbReference type="OrthoDB" id="5357217at2759"/>
<dbReference type="Proteomes" id="UP001140453">
    <property type="component" value="Unassembled WGS sequence"/>
</dbReference>
<proteinExistence type="predicted"/>
<dbReference type="EMBL" id="JAPEVB010000006">
    <property type="protein sequence ID" value="KAJ4386836.1"/>
    <property type="molecule type" value="Genomic_DNA"/>
</dbReference>
<dbReference type="AlphaFoldDB" id="A0A9W8YLL4"/>
<organism evidence="2 3">
    <name type="scientific">Gnomoniopsis smithogilvyi</name>
    <dbReference type="NCBI Taxonomy" id="1191159"/>
    <lineage>
        <taxon>Eukaryota</taxon>
        <taxon>Fungi</taxon>
        <taxon>Dikarya</taxon>
        <taxon>Ascomycota</taxon>
        <taxon>Pezizomycotina</taxon>
        <taxon>Sordariomycetes</taxon>
        <taxon>Sordariomycetidae</taxon>
        <taxon>Diaporthales</taxon>
        <taxon>Gnomoniaceae</taxon>
        <taxon>Gnomoniopsis</taxon>
    </lineage>
</organism>
<evidence type="ECO:0000256" key="1">
    <source>
        <dbReference type="SAM" id="MobiDB-lite"/>
    </source>
</evidence>
<comment type="caution">
    <text evidence="2">The sequence shown here is derived from an EMBL/GenBank/DDBJ whole genome shotgun (WGS) entry which is preliminary data.</text>
</comment>